<proteinExistence type="predicted"/>
<protein>
    <submittedName>
        <fullName evidence="1">Uncharacterized protein</fullName>
    </submittedName>
</protein>
<reference evidence="1 2" key="1">
    <citation type="submission" date="2020-06" db="EMBL/GenBank/DDBJ databases">
        <title>Global-level population genomics: horizontal gene transfer, symbiosis and evolution in Rhizobia.</title>
        <authorList>
            <person name="Gai Y."/>
        </authorList>
    </citation>
    <scope>NUCLEOTIDE SEQUENCE [LARGE SCALE GENOMIC DNA]</scope>
    <source>
        <strain evidence="1 2">PLR6_1b</strain>
    </source>
</reference>
<evidence type="ECO:0000313" key="2">
    <source>
        <dbReference type="Proteomes" id="UP000720124"/>
    </source>
</evidence>
<evidence type="ECO:0000313" key="1">
    <source>
        <dbReference type="EMBL" id="MBY3594272.1"/>
    </source>
</evidence>
<organism evidence="1 2">
    <name type="scientific">Rhizobium bangladeshense</name>
    <dbReference type="NCBI Taxonomy" id="1138189"/>
    <lineage>
        <taxon>Bacteria</taxon>
        <taxon>Pseudomonadati</taxon>
        <taxon>Pseudomonadota</taxon>
        <taxon>Alphaproteobacteria</taxon>
        <taxon>Hyphomicrobiales</taxon>
        <taxon>Rhizobiaceae</taxon>
        <taxon>Rhizobium/Agrobacterium group</taxon>
        <taxon>Rhizobium</taxon>
    </lineage>
</organism>
<gene>
    <name evidence="1" type="ORF">HJA87_31225</name>
</gene>
<sequence length="69" mass="8020">MTASALEPLQHPLQLFILHLKLARELVPEKPDFFVEIDCIIKSVGSAWRRWNNDSNRFGCLARMPRFPV</sequence>
<dbReference type="Proteomes" id="UP000720124">
    <property type="component" value="Unassembled WGS sequence"/>
</dbReference>
<dbReference type="EMBL" id="JABTXI010000027">
    <property type="protein sequence ID" value="MBY3594272.1"/>
    <property type="molecule type" value="Genomic_DNA"/>
</dbReference>
<accession>A0ABS7LS38</accession>
<keyword evidence="2" id="KW-1185">Reference proteome</keyword>
<comment type="caution">
    <text evidence="1">The sequence shown here is derived from an EMBL/GenBank/DDBJ whole genome shotgun (WGS) entry which is preliminary data.</text>
</comment>
<name>A0ABS7LS38_9HYPH</name>
<dbReference type="RefSeq" id="WP_221095893.1">
    <property type="nucleotide sequence ID" value="NZ_JABDWX010000034.1"/>
</dbReference>